<gene>
    <name evidence="1" type="ORF">FW778_13010</name>
</gene>
<sequence>MDFAFAPGATGYDNIMRTMFTNRASTTLVNTTGVNSIKDFFNHLSTHVSPPLTNILIGTHGNESGWMNVQLDPAFDAHTTYEALEKAFAPPTRSCQLADNIINPRPVDSNNQPIDPSVFIRGCRIGVMTPFIQKLKDVINGLSTTDVGVAAPLFYHVVYSLAQGVFEAFNYDFHIFKSTSVANKTDLVALLDAVGYTDMYGTDITTAQWNIWVPSRITKAVDPLVRVKLNPSPVTRLTTLKAGRYKFQRSNVVTLRMDPSVGTLPTTQGTIVPFLKTLMNNQAANAGTDAFWLMFQNTHPLPFYKRYEYDSLDDMVDGLEWILNSKSRVYTGRRYEYYVSPPVINNNANNELVFNFYASPAGGATSSNMFADDESDYFNKI</sequence>
<dbReference type="RefSeq" id="WP_150415150.1">
    <property type="nucleotide sequence ID" value="NZ_VYQF01000003.1"/>
</dbReference>
<evidence type="ECO:0000313" key="2">
    <source>
        <dbReference type="Proteomes" id="UP000326903"/>
    </source>
</evidence>
<dbReference type="EMBL" id="VYQF01000003">
    <property type="protein sequence ID" value="KAA9038476.1"/>
    <property type="molecule type" value="Genomic_DNA"/>
</dbReference>
<comment type="caution">
    <text evidence="1">The sequence shown here is derived from an EMBL/GenBank/DDBJ whole genome shotgun (WGS) entry which is preliminary data.</text>
</comment>
<keyword evidence="2" id="KW-1185">Reference proteome</keyword>
<protein>
    <submittedName>
        <fullName evidence="1">Uncharacterized protein</fullName>
    </submittedName>
</protein>
<proteinExistence type="predicted"/>
<accession>A0A5J5IGX9</accession>
<name>A0A5J5IGX9_9BACT</name>
<dbReference type="Proteomes" id="UP000326903">
    <property type="component" value="Unassembled WGS sequence"/>
</dbReference>
<organism evidence="1 2">
    <name type="scientific">Ginsengibacter hankyongi</name>
    <dbReference type="NCBI Taxonomy" id="2607284"/>
    <lineage>
        <taxon>Bacteria</taxon>
        <taxon>Pseudomonadati</taxon>
        <taxon>Bacteroidota</taxon>
        <taxon>Chitinophagia</taxon>
        <taxon>Chitinophagales</taxon>
        <taxon>Chitinophagaceae</taxon>
        <taxon>Ginsengibacter</taxon>
    </lineage>
</organism>
<dbReference type="AlphaFoldDB" id="A0A5J5IGX9"/>
<evidence type="ECO:0000313" key="1">
    <source>
        <dbReference type="EMBL" id="KAA9038476.1"/>
    </source>
</evidence>
<reference evidence="1 2" key="1">
    <citation type="submission" date="2019-09" db="EMBL/GenBank/DDBJ databases">
        <title>Draft genome sequence of Ginsengibacter sp. BR5-29.</title>
        <authorList>
            <person name="Im W.-T."/>
        </authorList>
    </citation>
    <scope>NUCLEOTIDE SEQUENCE [LARGE SCALE GENOMIC DNA]</scope>
    <source>
        <strain evidence="1 2">BR5-29</strain>
    </source>
</reference>